<dbReference type="Proteomes" id="UP001338125">
    <property type="component" value="Unassembled WGS sequence"/>
</dbReference>
<dbReference type="EMBL" id="JAVFKD010000004">
    <property type="protein sequence ID" value="KAK5996004.1"/>
    <property type="molecule type" value="Genomic_DNA"/>
</dbReference>
<accession>A0ABR0SVH9</accession>
<evidence type="ECO:0000313" key="2">
    <source>
        <dbReference type="Proteomes" id="UP001338125"/>
    </source>
</evidence>
<comment type="caution">
    <text evidence="1">The sequence shown here is derived from an EMBL/GenBank/DDBJ whole genome shotgun (WGS) entry which is preliminary data.</text>
</comment>
<name>A0ABR0SVH9_9HYPO</name>
<gene>
    <name evidence="1" type="ORF">PT974_04427</name>
</gene>
<protein>
    <recommendedName>
        <fullName evidence="3">SMP domain-containing protein</fullName>
    </recommendedName>
</protein>
<evidence type="ECO:0000313" key="1">
    <source>
        <dbReference type="EMBL" id="KAK5996004.1"/>
    </source>
</evidence>
<evidence type="ECO:0008006" key="3">
    <source>
        <dbReference type="Google" id="ProtNLM"/>
    </source>
</evidence>
<organism evidence="1 2">
    <name type="scientific">Cladobotryum mycophilum</name>
    <dbReference type="NCBI Taxonomy" id="491253"/>
    <lineage>
        <taxon>Eukaryota</taxon>
        <taxon>Fungi</taxon>
        <taxon>Dikarya</taxon>
        <taxon>Ascomycota</taxon>
        <taxon>Pezizomycotina</taxon>
        <taxon>Sordariomycetes</taxon>
        <taxon>Hypocreomycetidae</taxon>
        <taxon>Hypocreales</taxon>
        <taxon>Hypocreaceae</taxon>
        <taxon>Cladobotryum</taxon>
    </lineage>
</organism>
<keyword evidence="2" id="KW-1185">Reference proteome</keyword>
<reference evidence="1 2" key="1">
    <citation type="submission" date="2024-01" db="EMBL/GenBank/DDBJ databases">
        <title>Complete genome of Cladobotryum mycophilum ATHUM6906.</title>
        <authorList>
            <person name="Christinaki A.C."/>
            <person name="Myridakis A.I."/>
            <person name="Kouvelis V.N."/>
        </authorList>
    </citation>
    <scope>NUCLEOTIDE SEQUENCE [LARGE SCALE GENOMIC DNA]</scope>
    <source>
        <strain evidence="1 2">ATHUM6906</strain>
    </source>
</reference>
<proteinExistence type="predicted"/>
<sequence length="107" mass="11552">MTTREVEVALAKSQPHATGVGPVQADTEVIPQSLLHKQHNLAAMSNGKTLPSVDATVQDGDPLADRVFNRGAQTPGSLVEQIDTQIRLRAATNERLDNNNNNKATRE</sequence>